<keyword evidence="3" id="KW-1185">Reference proteome</keyword>
<evidence type="ECO:0000256" key="1">
    <source>
        <dbReference type="SAM" id="SignalP"/>
    </source>
</evidence>
<protein>
    <submittedName>
        <fullName evidence="2">DUF4810 domain-containing protein</fullName>
    </submittedName>
</protein>
<reference evidence="2" key="1">
    <citation type="submission" date="2022-12" db="EMBL/GenBank/DDBJ databases">
        <title>Bacterial isolates from different developmental stages of Nematostella vectensis.</title>
        <authorList>
            <person name="Fraune S."/>
        </authorList>
    </citation>
    <scope>NUCLEOTIDE SEQUENCE</scope>
    <source>
        <strain evidence="2">G21630-S1</strain>
    </source>
</reference>
<organism evidence="2 3">
    <name type="scientific">Kiloniella laminariae</name>
    <dbReference type="NCBI Taxonomy" id="454162"/>
    <lineage>
        <taxon>Bacteria</taxon>
        <taxon>Pseudomonadati</taxon>
        <taxon>Pseudomonadota</taxon>
        <taxon>Alphaproteobacteria</taxon>
        <taxon>Rhodospirillales</taxon>
        <taxon>Kiloniellaceae</taxon>
        <taxon>Kiloniella</taxon>
    </lineage>
</organism>
<dbReference type="EMBL" id="JAPWGY010000001">
    <property type="protein sequence ID" value="MCZ4279153.1"/>
    <property type="molecule type" value="Genomic_DNA"/>
</dbReference>
<dbReference type="PROSITE" id="PS51257">
    <property type="entry name" value="PROKAR_LIPOPROTEIN"/>
    <property type="match status" value="1"/>
</dbReference>
<comment type="caution">
    <text evidence="2">The sequence shown here is derived from an EMBL/GenBank/DDBJ whole genome shotgun (WGS) entry which is preliminary data.</text>
</comment>
<evidence type="ECO:0000313" key="2">
    <source>
        <dbReference type="EMBL" id="MCZ4279153.1"/>
    </source>
</evidence>
<proteinExistence type="predicted"/>
<keyword evidence="1" id="KW-0732">Signal</keyword>
<feature type="signal peptide" evidence="1">
    <location>
        <begin position="1"/>
        <end position="21"/>
    </location>
</feature>
<dbReference type="Pfam" id="PF16068">
    <property type="entry name" value="DUF4810"/>
    <property type="match status" value="1"/>
</dbReference>
<evidence type="ECO:0000313" key="3">
    <source>
        <dbReference type="Proteomes" id="UP001069802"/>
    </source>
</evidence>
<feature type="chain" id="PRO_5047176475" evidence="1">
    <location>
        <begin position="22"/>
        <end position="118"/>
    </location>
</feature>
<name>A0ABT4LDI8_9PROT</name>
<dbReference type="InterPro" id="IPR014508">
    <property type="entry name" value="UCP020555_TPR-like"/>
</dbReference>
<gene>
    <name evidence="2" type="ORF">O4H49_00095</name>
</gene>
<sequence>MRCLKYAVLLMSGAIFLSACAAPEKYHWGSYEQDLLTYYKDNGQQIILVENLGMMIEKGEEQGRVPPGIYAEYGYLLLESGKFDDSVTFFRKEQESWPESETLMNAMIRIAETEAKKQ</sequence>
<dbReference type="Proteomes" id="UP001069802">
    <property type="component" value="Unassembled WGS sequence"/>
</dbReference>
<dbReference type="RefSeq" id="WP_269421369.1">
    <property type="nucleotide sequence ID" value="NZ_JAPWGY010000001.1"/>
</dbReference>
<accession>A0ABT4LDI8</accession>